<feature type="compositionally biased region" description="Basic and acidic residues" evidence="1">
    <location>
        <begin position="51"/>
        <end position="68"/>
    </location>
</feature>
<dbReference type="EMBL" id="CP117826">
    <property type="protein sequence ID" value="XCC63440.1"/>
    <property type="molecule type" value="Genomic_DNA"/>
</dbReference>
<sequence>MEIIITLKNVDKQDLKEAIAFANALQEGISEEQKTKPQPKVNSTAEPEPEEQPRDKDMGQSEEKTPITKEVLRKALGELSKAGKTAVVKDIFKRYGATKLSDLSEEKYEDCYMDALKERTK</sequence>
<proteinExistence type="predicted"/>
<accession>A0AAU8ABM0</accession>
<organism evidence="2">
    <name type="scientific">Christensenella massiliensis</name>
    <dbReference type="NCBI Taxonomy" id="1805714"/>
    <lineage>
        <taxon>Bacteria</taxon>
        <taxon>Bacillati</taxon>
        <taxon>Bacillota</taxon>
        <taxon>Clostridia</taxon>
        <taxon>Christensenellales</taxon>
        <taxon>Christensenellaceae</taxon>
        <taxon>Christensenella</taxon>
    </lineage>
</organism>
<protein>
    <recommendedName>
        <fullName evidence="3">rRNA biogenesis protein rrp5</fullName>
    </recommendedName>
</protein>
<feature type="region of interest" description="Disordered" evidence="1">
    <location>
        <begin position="26"/>
        <end position="68"/>
    </location>
</feature>
<gene>
    <name evidence="2" type="ORF">PUP29_05870</name>
</gene>
<evidence type="ECO:0000313" key="2">
    <source>
        <dbReference type="EMBL" id="XCC63440.1"/>
    </source>
</evidence>
<dbReference type="RefSeq" id="WP_353424006.1">
    <property type="nucleotide sequence ID" value="NZ_CP117826.1"/>
</dbReference>
<evidence type="ECO:0008006" key="3">
    <source>
        <dbReference type="Google" id="ProtNLM"/>
    </source>
</evidence>
<dbReference type="AlphaFoldDB" id="A0AAU8ABM0"/>
<name>A0AAU8ABM0_9FIRM</name>
<evidence type="ECO:0000256" key="1">
    <source>
        <dbReference type="SAM" id="MobiDB-lite"/>
    </source>
</evidence>
<reference evidence="2" key="1">
    <citation type="submission" date="2023-02" db="EMBL/GenBank/DDBJ databases">
        <title>Gut commensal Christensenella minuta modulates host metabolism via a new class of secondary bile acids.</title>
        <authorList>
            <person name="Liu C."/>
        </authorList>
    </citation>
    <scope>NUCLEOTIDE SEQUENCE</scope>
    <source>
        <strain evidence="2">CA70</strain>
    </source>
</reference>